<feature type="coiled-coil region" evidence="1">
    <location>
        <begin position="5"/>
        <end position="32"/>
    </location>
</feature>
<organism evidence="3">
    <name type="scientific">Thermococcus litoralis</name>
    <dbReference type="NCBI Taxonomy" id="2265"/>
    <lineage>
        <taxon>Archaea</taxon>
        <taxon>Methanobacteriati</taxon>
        <taxon>Methanobacteriota</taxon>
        <taxon>Thermococci</taxon>
        <taxon>Thermococcales</taxon>
        <taxon>Thermococcaceae</taxon>
        <taxon>Thermococcus</taxon>
    </lineage>
</organism>
<evidence type="ECO:0000256" key="1">
    <source>
        <dbReference type="SAM" id="Coils"/>
    </source>
</evidence>
<dbReference type="Proteomes" id="UP000886210">
    <property type="component" value="Unassembled WGS sequence"/>
</dbReference>
<gene>
    <name evidence="3" type="ORF">ENF72_04155</name>
</gene>
<comment type="caution">
    <text evidence="3">The sequence shown here is derived from an EMBL/GenBank/DDBJ whole genome shotgun (WGS) entry which is preliminary data.</text>
</comment>
<feature type="transmembrane region" description="Helical" evidence="2">
    <location>
        <begin position="50"/>
        <end position="69"/>
    </location>
</feature>
<proteinExistence type="predicted"/>
<dbReference type="EMBL" id="DQYG01000176">
    <property type="protein sequence ID" value="HDD31791.1"/>
    <property type="molecule type" value="Genomic_DNA"/>
</dbReference>
<accession>A0A7C0Y1H5</accession>
<name>A0A7C0Y1H5_THELI</name>
<keyword evidence="2" id="KW-0812">Transmembrane</keyword>
<feature type="transmembrane region" description="Helical" evidence="2">
    <location>
        <begin position="81"/>
        <end position="101"/>
    </location>
</feature>
<reference evidence="3" key="1">
    <citation type="journal article" date="2020" name="mSystems">
        <title>Genome- and Community-Level Interaction Insights into Carbon Utilization and Element Cycling Functions of Hydrothermarchaeota in Hydrothermal Sediment.</title>
        <authorList>
            <person name="Zhou Z."/>
            <person name="Liu Y."/>
            <person name="Xu W."/>
            <person name="Pan J."/>
            <person name="Luo Z.H."/>
            <person name="Li M."/>
        </authorList>
    </citation>
    <scope>NUCLEOTIDE SEQUENCE [LARGE SCALE GENOMIC DNA]</scope>
    <source>
        <strain evidence="3">HyVt-151</strain>
    </source>
</reference>
<sequence length="218" mass="25472">MKEVLKEIDTRIKRLEAEIELAESRLEFLNKIGASSKYKLLEKKQGISEIYIVFFMLWGFIGLVLLLYLKYRYGEMLPFSLTPYIVLMVFFILLPVVYYIVSSREPKEETPIDYLIKRERMARLLINRFYKPLRDALERGDEDKLKELAEDISMGELARAAEELNEGNPKAMAYALYLFIARDKVNPEEIQEALTLVKNKPLKLLLSTLLKESPNPEQ</sequence>
<dbReference type="AlphaFoldDB" id="A0A7C0Y1H5"/>
<keyword evidence="2" id="KW-1133">Transmembrane helix</keyword>
<evidence type="ECO:0000313" key="3">
    <source>
        <dbReference type="EMBL" id="HDD31791.1"/>
    </source>
</evidence>
<protein>
    <submittedName>
        <fullName evidence="3">Uncharacterized protein</fullName>
    </submittedName>
</protein>
<keyword evidence="2" id="KW-0472">Membrane</keyword>
<evidence type="ECO:0000256" key="2">
    <source>
        <dbReference type="SAM" id="Phobius"/>
    </source>
</evidence>
<keyword evidence="1" id="KW-0175">Coiled coil</keyword>